<dbReference type="PROSITE" id="PS00216">
    <property type="entry name" value="SUGAR_TRANSPORT_1"/>
    <property type="match status" value="1"/>
</dbReference>
<feature type="transmembrane region" description="Helical" evidence="7">
    <location>
        <begin position="148"/>
        <end position="169"/>
    </location>
</feature>
<dbReference type="Gene3D" id="1.20.1250.20">
    <property type="entry name" value="MFS general substrate transporter like domains"/>
    <property type="match status" value="2"/>
</dbReference>
<dbReference type="InterPro" id="IPR020846">
    <property type="entry name" value="MFS_dom"/>
</dbReference>
<evidence type="ECO:0000256" key="5">
    <source>
        <dbReference type="ARBA" id="ARBA00023136"/>
    </source>
</evidence>
<dbReference type="PANTHER" id="PTHR23501">
    <property type="entry name" value="MAJOR FACILITATOR SUPERFAMILY"/>
    <property type="match status" value="1"/>
</dbReference>
<dbReference type="AlphaFoldDB" id="A0AAD6HZW4"/>
<feature type="transmembrane region" description="Helical" evidence="7">
    <location>
        <begin position="115"/>
        <end position="136"/>
    </location>
</feature>
<dbReference type="InterPro" id="IPR005829">
    <property type="entry name" value="Sugar_transporter_CS"/>
</dbReference>
<dbReference type="EMBL" id="JAQJZL010000016">
    <property type="protein sequence ID" value="KAJ6023572.1"/>
    <property type="molecule type" value="Genomic_DNA"/>
</dbReference>
<dbReference type="InterPro" id="IPR036259">
    <property type="entry name" value="MFS_trans_sf"/>
</dbReference>
<evidence type="ECO:0000313" key="10">
    <source>
        <dbReference type="Proteomes" id="UP001219568"/>
    </source>
</evidence>
<feature type="transmembrane region" description="Helical" evidence="7">
    <location>
        <begin position="307"/>
        <end position="330"/>
    </location>
</feature>
<proteinExistence type="predicted"/>
<feature type="transmembrane region" description="Helical" evidence="7">
    <location>
        <begin position="398"/>
        <end position="420"/>
    </location>
</feature>
<feature type="transmembrane region" description="Helical" evidence="7">
    <location>
        <begin position="206"/>
        <end position="225"/>
    </location>
</feature>
<feature type="transmembrane region" description="Helical" evidence="7">
    <location>
        <begin position="91"/>
        <end position="109"/>
    </location>
</feature>
<evidence type="ECO:0000313" key="9">
    <source>
        <dbReference type="EMBL" id="KAJ6023572.1"/>
    </source>
</evidence>
<feature type="domain" description="Major facilitator superfamily (MFS) profile" evidence="8">
    <location>
        <begin position="24"/>
        <end position="465"/>
    </location>
</feature>
<evidence type="ECO:0000256" key="3">
    <source>
        <dbReference type="ARBA" id="ARBA00022692"/>
    </source>
</evidence>
<gene>
    <name evidence="9" type="ORF">N7460_013967</name>
</gene>
<protein>
    <submittedName>
        <fullName evidence="9">Siderophore iron transporter</fullName>
    </submittedName>
</protein>
<evidence type="ECO:0000256" key="6">
    <source>
        <dbReference type="SAM" id="MobiDB-lite"/>
    </source>
</evidence>
<feature type="transmembrane region" description="Helical" evidence="7">
    <location>
        <begin position="274"/>
        <end position="295"/>
    </location>
</feature>
<keyword evidence="10" id="KW-1185">Reference proteome</keyword>
<keyword evidence="5 7" id="KW-0472">Membrane</keyword>
<evidence type="ECO:0000256" key="7">
    <source>
        <dbReference type="SAM" id="Phobius"/>
    </source>
</evidence>
<keyword evidence="4 7" id="KW-1133">Transmembrane helix</keyword>
<dbReference type="Pfam" id="PF06609">
    <property type="entry name" value="TRI12"/>
    <property type="match status" value="1"/>
</dbReference>
<dbReference type="PROSITE" id="PS50850">
    <property type="entry name" value="MFS"/>
    <property type="match status" value="1"/>
</dbReference>
<feature type="transmembrane region" description="Helical" evidence="7">
    <location>
        <begin position="367"/>
        <end position="386"/>
    </location>
</feature>
<keyword evidence="2" id="KW-0813">Transport</keyword>
<feature type="region of interest" description="Disordered" evidence="6">
    <location>
        <begin position="561"/>
        <end position="583"/>
    </location>
</feature>
<evidence type="ECO:0000256" key="1">
    <source>
        <dbReference type="ARBA" id="ARBA00004141"/>
    </source>
</evidence>
<reference evidence="9" key="2">
    <citation type="submission" date="2023-01" db="EMBL/GenBank/DDBJ databases">
        <authorList>
            <person name="Petersen C."/>
        </authorList>
    </citation>
    <scope>NUCLEOTIDE SEQUENCE</scope>
    <source>
        <strain evidence="9">IBT 15450</strain>
    </source>
</reference>
<dbReference type="GO" id="GO:0005886">
    <property type="term" value="C:plasma membrane"/>
    <property type="evidence" value="ECO:0007669"/>
    <property type="project" value="TreeGrafter"/>
</dbReference>
<dbReference type="InterPro" id="IPR010573">
    <property type="entry name" value="MFS_Str1/Tri12-like"/>
</dbReference>
<dbReference type="GO" id="GO:0022857">
    <property type="term" value="F:transmembrane transporter activity"/>
    <property type="evidence" value="ECO:0007669"/>
    <property type="project" value="InterPro"/>
</dbReference>
<feature type="transmembrane region" description="Helical" evidence="7">
    <location>
        <begin position="342"/>
        <end position="361"/>
    </location>
</feature>
<dbReference type="PANTHER" id="PTHR23501:SF195">
    <property type="entry name" value="PEP5"/>
    <property type="match status" value="1"/>
</dbReference>
<feature type="transmembrane region" description="Helical" evidence="7">
    <location>
        <begin position="61"/>
        <end position="79"/>
    </location>
</feature>
<dbReference type="SUPFAM" id="SSF103473">
    <property type="entry name" value="MFS general substrate transporter"/>
    <property type="match status" value="1"/>
</dbReference>
<evidence type="ECO:0000259" key="8">
    <source>
        <dbReference type="PROSITE" id="PS50850"/>
    </source>
</evidence>
<sequence>MASQSATALSAPEEPTTHVNSKTIICLVAINITYMAQFISLIGAGFLAQSMAQVVGGTNKTVWYSSCIAIMTVALNPPISQAADYWGRKPILIALSLTGVVGSIIVSRARNSSTIIAGFAILGLNFGCQSVILAVLSEVLPRQYRPMGQASAMASASLGAIIGLLMGGGMLQHGNLPHYRIYWYIEAGLYAIAVLGTSEKLKRLDWFGYFLFAPGLALFSMALSWSKNPYSWSSANILGPFIIGVVAMILFAVYEWRFKKDGILHHDLWVNRNFAVSLLVIFVEGLAFFAANSYFAFEIMVIYDANILLAGANFTIMFCTGLVFAPVFGLWSSKRKTIRPPLVLGGVFLLLFFILLATVKIDTPRYAFYIFPLLSGIALVSIVPLSMVSAQLTTSPELITLASALMTTVRSLGGAIGLAINNAVLNDTLNKELPEKVGAAALSLGLPSSSLPELINALATQSKNAVAAVPGVTPEIAQAAVVAMKEAYLSAFRNAWIISASFCAVLVICESYNVPYQNTYLSATASCFIKEQGADFDARIDAPMDAGLYNVQGHLVLSPDMEKSVDSHGPQGTSVKHEENVPP</sequence>
<comment type="subcellular location">
    <subcellularLocation>
        <location evidence="1">Membrane</location>
        <topology evidence="1">Multi-pass membrane protein</topology>
    </subcellularLocation>
</comment>
<evidence type="ECO:0000256" key="2">
    <source>
        <dbReference type="ARBA" id="ARBA00022448"/>
    </source>
</evidence>
<keyword evidence="3 7" id="KW-0812">Transmembrane</keyword>
<feature type="transmembrane region" description="Helical" evidence="7">
    <location>
        <begin position="24"/>
        <end position="49"/>
    </location>
</feature>
<reference evidence="9" key="1">
    <citation type="journal article" date="2023" name="IMA Fungus">
        <title>Comparative genomic study of the Penicillium genus elucidates a diverse pangenome and 15 lateral gene transfer events.</title>
        <authorList>
            <person name="Petersen C."/>
            <person name="Sorensen T."/>
            <person name="Nielsen M.R."/>
            <person name="Sondergaard T.E."/>
            <person name="Sorensen J.L."/>
            <person name="Fitzpatrick D.A."/>
            <person name="Frisvad J.C."/>
            <person name="Nielsen K.L."/>
        </authorList>
    </citation>
    <scope>NUCLEOTIDE SEQUENCE</scope>
    <source>
        <strain evidence="9">IBT 15450</strain>
    </source>
</reference>
<name>A0AAD6HZW4_PENCN</name>
<organism evidence="9 10">
    <name type="scientific">Penicillium canescens</name>
    <dbReference type="NCBI Taxonomy" id="5083"/>
    <lineage>
        <taxon>Eukaryota</taxon>
        <taxon>Fungi</taxon>
        <taxon>Dikarya</taxon>
        <taxon>Ascomycota</taxon>
        <taxon>Pezizomycotina</taxon>
        <taxon>Eurotiomycetes</taxon>
        <taxon>Eurotiomycetidae</taxon>
        <taxon>Eurotiales</taxon>
        <taxon>Aspergillaceae</taxon>
        <taxon>Penicillium</taxon>
    </lineage>
</organism>
<accession>A0AAD6HZW4</accession>
<dbReference type="Proteomes" id="UP001219568">
    <property type="component" value="Unassembled WGS sequence"/>
</dbReference>
<feature type="transmembrane region" description="Helical" evidence="7">
    <location>
        <begin position="237"/>
        <end position="254"/>
    </location>
</feature>
<evidence type="ECO:0000256" key="4">
    <source>
        <dbReference type="ARBA" id="ARBA00022989"/>
    </source>
</evidence>
<comment type="caution">
    <text evidence="9">The sequence shown here is derived from an EMBL/GenBank/DDBJ whole genome shotgun (WGS) entry which is preliminary data.</text>
</comment>